<keyword evidence="1" id="KW-0812">Transmembrane</keyword>
<gene>
    <name evidence="3" type="ORF">IOK49_03990</name>
</gene>
<dbReference type="RefSeq" id="WP_193803645.1">
    <property type="nucleotide sequence ID" value="NZ_JADEZV010000002.1"/>
</dbReference>
<evidence type="ECO:0000313" key="3">
    <source>
        <dbReference type="EMBL" id="MBE9391235.1"/>
    </source>
</evidence>
<accession>A0A843A969</accession>
<name>A0A843A969_9CREN</name>
<dbReference type="Gene3D" id="3.40.50.2000">
    <property type="entry name" value="Glycogen Phosphorylase B"/>
    <property type="match status" value="1"/>
</dbReference>
<reference evidence="3" key="1">
    <citation type="submission" date="2020-10" db="EMBL/GenBank/DDBJ databases">
        <title>Fervidococcus fontis strain 3639Fd - the first crenarchaeon capable of growth on lipids.</title>
        <authorList>
            <person name="Kochetkova T.V."/>
            <person name="Elcheninov A.G."/>
            <person name="Toschakov S.V."/>
            <person name="Kublanov I.V."/>
        </authorList>
    </citation>
    <scope>NUCLEOTIDE SEQUENCE</scope>
    <source>
        <strain evidence="3">3639Fd</strain>
    </source>
</reference>
<dbReference type="GO" id="GO:0016740">
    <property type="term" value="F:transferase activity"/>
    <property type="evidence" value="ECO:0007669"/>
    <property type="project" value="UniProtKB-KW"/>
</dbReference>
<dbReference type="Pfam" id="PF13439">
    <property type="entry name" value="Glyco_transf_4"/>
    <property type="match status" value="1"/>
</dbReference>
<comment type="caution">
    <text evidence="3">The sequence shown here is derived from an EMBL/GenBank/DDBJ whole genome shotgun (WGS) entry which is preliminary data.</text>
</comment>
<evidence type="ECO:0000259" key="2">
    <source>
        <dbReference type="Pfam" id="PF13439"/>
    </source>
</evidence>
<organism evidence="3 4">
    <name type="scientific">Fervidicoccus fontis</name>
    <dbReference type="NCBI Taxonomy" id="683846"/>
    <lineage>
        <taxon>Archaea</taxon>
        <taxon>Thermoproteota</taxon>
        <taxon>Thermoprotei</taxon>
        <taxon>Fervidicoccales</taxon>
        <taxon>Fervidicoccaceae</taxon>
        <taxon>Fervidicoccus</taxon>
    </lineage>
</organism>
<dbReference type="AlphaFoldDB" id="A0A843A969"/>
<protein>
    <submittedName>
        <fullName evidence="3">Glycosyltransferase</fullName>
    </submittedName>
</protein>
<dbReference type="EMBL" id="JADEZV010000002">
    <property type="protein sequence ID" value="MBE9391235.1"/>
    <property type="molecule type" value="Genomic_DNA"/>
</dbReference>
<evidence type="ECO:0000313" key="4">
    <source>
        <dbReference type="Proteomes" id="UP000652307"/>
    </source>
</evidence>
<keyword evidence="1" id="KW-1133">Transmembrane helix</keyword>
<feature type="transmembrane region" description="Helical" evidence="1">
    <location>
        <begin position="51"/>
        <end position="80"/>
    </location>
</feature>
<dbReference type="InterPro" id="IPR028098">
    <property type="entry name" value="Glyco_trans_4-like_N"/>
</dbReference>
<dbReference type="SUPFAM" id="SSF53756">
    <property type="entry name" value="UDP-Glycosyltransferase/glycogen phosphorylase"/>
    <property type="match status" value="1"/>
</dbReference>
<feature type="domain" description="Glycosyltransferase subfamily 4-like N-terminal" evidence="2">
    <location>
        <begin position="60"/>
        <end position="154"/>
    </location>
</feature>
<sequence>MSAIRYRIVIVGPSVSRISGSSLRTLNIWYSLSSFSKLQVEYLQVDKAALILHYLGTILTADLVIVSGVNPWIAAMVTFLRRLGARRTLVDFHGFSYMEVLYTRSGSLYRLLLLACERVAYRLATHVVVASPWLARVFRDYFGDRDIQVIENTVSSLFRYIVKRLMKIPKDVLVRVACKTISEDICRYKVILVSPLPDIFVANVLAYKQLVSLKDDINGETLVIITGVRGISKQSQDNVIVAGYLPYTLYVLLLNISHGILLPYPNTAICGGARNKVLESGYICTPLYSTKTGVLHLPLKPWEHYVPVDNLEKLRDILRDPKSTMASRIASNLCSIIERRYVFENFKKSLLTYLLRLLRSAKI</sequence>
<keyword evidence="1" id="KW-0472">Membrane</keyword>
<dbReference type="Proteomes" id="UP000652307">
    <property type="component" value="Unassembled WGS sequence"/>
</dbReference>
<proteinExistence type="predicted"/>
<keyword evidence="3" id="KW-0808">Transferase</keyword>
<evidence type="ECO:0000256" key="1">
    <source>
        <dbReference type="SAM" id="Phobius"/>
    </source>
</evidence>